<dbReference type="GO" id="GO:0016717">
    <property type="term" value="F:oxidoreductase activity, acting on paired donors, with oxidation of a pair of donors resulting in the reduction of molecular oxygen to two molecules of water"/>
    <property type="evidence" value="ECO:0007669"/>
    <property type="project" value="TreeGrafter"/>
</dbReference>
<comment type="caution">
    <text evidence="3">The sequence shown here is derived from an EMBL/GenBank/DDBJ whole genome shotgun (WGS) entry which is preliminary data.</text>
</comment>
<dbReference type="AlphaFoldDB" id="A0A6A3A5Z8"/>
<protein>
    <submittedName>
        <fullName evidence="3">Uncharacterized protein</fullName>
    </submittedName>
</protein>
<accession>A0A6A3A5Z8</accession>
<keyword evidence="1" id="KW-0443">Lipid metabolism</keyword>
<feature type="transmembrane region" description="Helical" evidence="2">
    <location>
        <begin position="79"/>
        <end position="97"/>
    </location>
</feature>
<dbReference type="GO" id="GO:0016020">
    <property type="term" value="C:membrane"/>
    <property type="evidence" value="ECO:0007669"/>
    <property type="project" value="TreeGrafter"/>
</dbReference>
<gene>
    <name evidence="3" type="ORF">F3Y22_tig00110570pilonHSYRG00206</name>
</gene>
<dbReference type="PANTHER" id="PTHR19353:SF28">
    <property type="entry name" value="DELTA(8)-FATTY-ACID DESATURASE 2"/>
    <property type="match status" value="1"/>
</dbReference>
<feature type="transmembrane region" description="Helical" evidence="2">
    <location>
        <begin position="103"/>
        <end position="122"/>
    </location>
</feature>
<sequence length="296" mass="33096">MEGERSTLPRRFERTQQAERFVDLNPSLSPWNRLAISRNVLHWVLSRTLQVSEVSKDYRRLVSRVFQNGSVREERARGFCSLASVAVMFVVVLYGVLRCESVWVHLGSTMVLGMLWMQNTYVGGSVREERARGLLFISIRGRHVRRVLYGVLRCESVWVHLGSTMVGAGCKYIITGNCLTESALPGGNGLTIPATAWITTPTFNISPFSQSRPGFSIRNVLLLRTEVEFRSTGEFSSVTSVGRFTLLCVSSDWPEQLMFVLVSFAVTSIQHIQFCLNHFSANPVGAPLFPGCLVAN</sequence>
<keyword evidence="2" id="KW-1133">Transmembrane helix</keyword>
<dbReference type="Proteomes" id="UP000436088">
    <property type="component" value="Unassembled WGS sequence"/>
</dbReference>
<dbReference type="InterPro" id="IPR012171">
    <property type="entry name" value="Fatty_acid_desaturase"/>
</dbReference>
<evidence type="ECO:0000256" key="2">
    <source>
        <dbReference type="SAM" id="Phobius"/>
    </source>
</evidence>
<organism evidence="3 4">
    <name type="scientific">Hibiscus syriacus</name>
    <name type="common">Rose of Sharon</name>
    <dbReference type="NCBI Taxonomy" id="106335"/>
    <lineage>
        <taxon>Eukaryota</taxon>
        <taxon>Viridiplantae</taxon>
        <taxon>Streptophyta</taxon>
        <taxon>Embryophyta</taxon>
        <taxon>Tracheophyta</taxon>
        <taxon>Spermatophyta</taxon>
        <taxon>Magnoliopsida</taxon>
        <taxon>eudicotyledons</taxon>
        <taxon>Gunneridae</taxon>
        <taxon>Pentapetalae</taxon>
        <taxon>rosids</taxon>
        <taxon>malvids</taxon>
        <taxon>Malvales</taxon>
        <taxon>Malvaceae</taxon>
        <taxon>Malvoideae</taxon>
        <taxon>Hibiscus</taxon>
    </lineage>
</organism>
<reference evidence="3" key="1">
    <citation type="submission" date="2019-09" db="EMBL/GenBank/DDBJ databases">
        <title>Draft genome information of white flower Hibiscus syriacus.</title>
        <authorList>
            <person name="Kim Y.-M."/>
        </authorList>
    </citation>
    <scope>NUCLEOTIDE SEQUENCE [LARGE SCALE GENOMIC DNA]</scope>
    <source>
        <strain evidence="3">YM2019G1</strain>
    </source>
</reference>
<keyword evidence="2" id="KW-0472">Membrane</keyword>
<dbReference type="EMBL" id="VEPZ02001034">
    <property type="protein sequence ID" value="KAE8699784.1"/>
    <property type="molecule type" value="Genomic_DNA"/>
</dbReference>
<keyword evidence="4" id="KW-1185">Reference proteome</keyword>
<keyword evidence="2" id="KW-0812">Transmembrane</keyword>
<proteinExistence type="predicted"/>
<evidence type="ECO:0000313" key="3">
    <source>
        <dbReference type="EMBL" id="KAE8699784.1"/>
    </source>
</evidence>
<evidence type="ECO:0000256" key="1">
    <source>
        <dbReference type="ARBA" id="ARBA00023098"/>
    </source>
</evidence>
<name>A0A6A3A5Z8_HIBSY</name>
<dbReference type="PANTHER" id="PTHR19353">
    <property type="entry name" value="FATTY ACID DESATURASE 2"/>
    <property type="match status" value="1"/>
</dbReference>
<evidence type="ECO:0000313" key="4">
    <source>
        <dbReference type="Proteomes" id="UP000436088"/>
    </source>
</evidence>
<dbReference type="GO" id="GO:0006629">
    <property type="term" value="P:lipid metabolic process"/>
    <property type="evidence" value="ECO:0007669"/>
    <property type="project" value="UniProtKB-KW"/>
</dbReference>